<dbReference type="SUPFAM" id="SSF46689">
    <property type="entry name" value="Homeodomain-like"/>
    <property type="match status" value="1"/>
</dbReference>
<feature type="domain" description="HTH tetR-type" evidence="6">
    <location>
        <begin position="17"/>
        <end position="77"/>
    </location>
</feature>
<dbReference type="Pfam" id="PF00440">
    <property type="entry name" value="TetR_N"/>
    <property type="match status" value="1"/>
</dbReference>
<dbReference type="PROSITE" id="PS50977">
    <property type="entry name" value="HTH_TETR_2"/>
    <property type="match status" value="1"/>
</dbReference>
<dbReference type="InterPro" id="IPR039538">
    <property type="entry name" value="BetI_C"/>
</dbReference>
<dbReference type="InterPro" id="IPR009057">
    <property type="entry name" value="Homeodomain-like_sf"/>
</dbReference>
<accession>A0ABS3SHB3</accession>
<feature type="DNA-binding region" description="H-T-H motif" evidence="5">
    <location>
        <begin position="40"/>
        <end position="59"/>
    </location>
</feature>
<evidence type="ECO:0000256" key="1">
    <source>
        <dbReference type="ARBA" id="ARBA00022491"/>
    </source>
</evidence>
<evidence type="ECO:0000313" key="7">
    <source>
        <dbReference type="EMBL" id="MBO3085141.1"/>
    </source>
</evidence>
<evidence type="ECO:0000313" key="8">
    <source>
        <dbReference type="Proteomes" id="UP000678317"/>
    </source>
</evidence>
<dbReference type="Pfam" id="PF13977">
    <property type="entry name" value="TetR_C_6"/>
    <property type="match status" value="1"/>
</dbReference>
<gene>
    <name evidence="7" type="ORF">J4035_10865</name>
</gene>
<comment type="caution">
    <text evidence="7">The sequence shown here is derived from an EMBL/GenBank/DDBJ whole genome shotgun (WGS) entry which is preliminary data.</text>
</comment>
<dbReference type="Proteomes" id="UP000678317">
    <property type="component" value="Unassembled WGS sequence"/>
</dbReference>
<dbReference type="EMBL" id="JAGFBM010000005">
    <property type="protein sequence ID" value="MBO3085141.1"/>
    <property type="molecule type" value="Genomic_DNA"/>
</dbReference>
<keyword evidence="4" id="KW-0804">Transcription</keyword>
<keyword evidence="2" id="KW-0805">Transcription regulation</keyword>
<dbReference type="PANTHER" id="PTHR47506">
    <property type="entry name" value="TRANSCRIPTIONAL REGULATORY PROTEIN"/>
    <property type="match status" value="1"/>
</dbReference>
<evidence type="ECO:0000256" key="4">
    <source>
        <dbReference type="ARBA" id="ARBA00023163"/>
    </source>
</evidence>
<evidence type="ECO:0000256" key="5">
    <source>
        <dbReference type="PROSITE-ProRule" id="PRU00335"/>
    </source>
</evidence>
<evidence type="ECO:0000256" key="2">
    <source>
        <dbReference type="ARBA" id="ARBA00023015"/>
    </source>
</evidence>
<evidence type="ECO:0000259" key="6">
    <source>
        <dbReference type="PROSITE" id="PS50977"/>
    </source>
</evidence>
<dbReference type="InterPro" id="IPR001647">
    <property type="entry name" value="HTH_TetR"/>
</dbReference>
<sequence>MTTEAGSPRSGGYARGRATRAEILDAAMRLFGEVGYRTASLREVAARVGISHPGLLHHFPSKAALLAAVLERRDEVDEAAFQADLAAGHEYVEALTRVIERNASRPGIVELYATLSAEATSPGHPAHAYFQERYRRVVDRAVGEFERWRDEGRLRPGLDPETAARLTVAVLDGMQIQWLLTADAPDARPDMAAALRAQLNAVQAP</sequence>
<protein>
    <submittedName>
        <fullName evidence="7">TetR/AcrR family transcriptional regulator</fullName>
    </submittedName>
</protein>
<reference evidence="7 8" key="1">
    <citation type="submission" date="2021-03" db="EMBL/GenBank/DDBJ databases">
        <title>novel species in genus Cellulomonas.</title>
        <authorList>
            <person name="Zhang G."/>
        </authorList>
    </citation>
    <scope>NUCLEOTIDE SEQUENCE [LARGE SCALE GENOMIC DNA]</scope>
    <source>
        <strain evidence="8">zg-ZUI188</strain>
    </source>
</reference>
<proteinExistence type="predicted"/>
<keyword evidence="1" id="KW-0678">Repressor</keyword>
<dbReference type="PANTHER" id="PTHR47506:SF6">
    <property type="entry name" value="HTH-TYPE TRANSCRIPTIONAL REPRESSOR NEMR"/>
    <property type="match status" value="1"/>
</dbReference>
<evidence type="ECO:0000256" key="3">
    <source>
        <dbReference type="ARBA" id="ARBA00023125"/>
    </source>
</evidence>
<dbReference type="SUPFAM" id="SSF48498">
    <property type="entry name" value="Tetracyclin repressor-like, C-terminal domain"/>
    <property type="match status" value="1"/>
</dbReference>
<organism evidence="7 8">
    <name type="scientific">Cellulomonas fengjieae</name>
    <dbReference type="NCBI Taxonomy" id="2819978"/>
    <lineage>
        <taxon>Bacteria</taxon>
        <taxon>Bacillati</taxon>
        <taxon>Actinomycetota</taxon>
        <taxon>Actinomycetes</taxon>
        <taxon>Micrococcales</taxon>
        <taxon>Cellulomonadaceae</taxon>
        <taxon>Cellulomonas</taxon>
    </lineage>
</organism>
<name>A0ABS3SHB3_9CELL</name>
<dbReference type="Gene3D" id="1.10.357.10">
    <property type="entry name" value="Tetracycline Repressor, domain 2"/>
    <property type="match status" value="1"/>
</dbReference>
<dbReference type="InterPro" id="IPR036271">
    <property type="entry name" value="Tet_transcr_reg_TetR-rel_C_sf"/>
</dbReference>
<keyword evidence="8" id="KW-1185">Reference proteome</keyword>
<dbReference type="PRINTS" id="PR00455">
    <property type="entry name" value="HTHTETR"/>
</dbReference>
<keyword evidence="3 5" id="KW-0238">DNA-binding</keyword>
<dbReference type="RefSeq" id="WP_208289631.1">
    <property type="nucleotide sequence ID" value="NZ_CP074404.1"/>
</dbReference>